<feature type="transmembrane region" description="Helical" evidence="1">
    <location>
        <begin position="67"/>
        <end position="88"/>
    </location>
</feature>
<accession>A0A6J5E9I8</accession>
<evidence type="ECO:0000313" key="2">
    <source>
        <dbReference type="EMBL" id="CAB3763033.1"/>
    </source>
</evidence>
<evidence type="ECO:0000313" key="3">
    <source>
        <dbReference type="Proteomes" id="UP000494329"/>
    </source>
</evidence>
<dbReference type="RefSeq" id="WP_175112862.1">
    <property type="nucleotide sequence ID" value="NZ_CADIKF010000033.1"/>
</dbReference>
<evidence type="ECO:0008006" key="4">
    <source>
        <dbReference type="Google" id="ProtNLM"/>
    </source>
</evidence>
<protein>
    <recommendedName>
        <fullName evidence="4">Poly-beta-1,6-N-acetyl-D-glucosamine biosynthesis protein PgaD</fullName>
    </recommendedName>
</protein>
<name>A0A6J5E9I8_9BURK</name>
<keyword evidence="1" id="KW-0472">Membrane</keyword>
<organism evidence="2 3">
    <name type="scientific">Paraburkholderia solisilvae</name>
    <dbReference type="NCBI Taxonomy" id="624376"/>
    <lineage>
        <taxon>Bacteria</taxon>
        <taxon>Pseudomonadati</taxon>
        <taxon>Pseudomonadota</taxon>
        <taxon>Betaproteobacteria</taxon>
        <taxon>Burkholderiales</taxon>
        <taxon>Burkholderiaceae</taxon>
        <taxon>Paraburkholderia</taxon>
    </lineage>
</organism>
<evidence type="ECO:0000256" key="1">
    <source>
        <dbReference type="SAM" id="Phobius"/>
    </source>
</evidence>
<dbReference type="Proteomes" id="UP000494329">
    <property type="component" value="Unassembled WGS sequence"/>
</dbReference>
<dbReference type="EMBL" id="CADIKF010000033">
    <property type="protein sequence ID" value="CAB3763033.1"/>
    <property type="molecule type" value="Genomic_DNA"/>
</dbReference>
<feature type="transmembrane region" description="Helical" evidence="1">
    <location>
        <begin position="30"/>
        <end position="47"/>
    </location>
</feature>
<keyword evidence="1" id="KW-0812">Transmembrane</keyword>
<keyword evidence="1" id="KW-1133">Transmembrane helix</keyword>
<sequence>MPFPIIDVSKQSVAQFEAQCSRVRAWQYVAWYRVMRPLLVIGIWFLAARYIRWCLANATPTEVSLEAFVPIVIGIAAVSATLIVWTLARQLDLFHTGRVRRMHDGARAADDAAAPPQRELPVAADAGRCLVAYHDDDGMISHVVSMPDYARQAA</sequence>
<proteinExistence type="predicted"/>
<dbReference type="AlphaFoldDB" id="A0A6J5E9I8"/>
<reference evidence="2 3" key="1">
    <citation type="submission" date="2020-04" db="EMBL/GenBank/DDBJ databases">
        <authorList>
            <person name="De Canck E."/>
        </authorList>
    </citation>
    <scope>NUCLEOTIDE SEQUENCE [LARGE SCALE GENOMIC DNA]</scope>
    <source>
        <strain evidence="2 3">LMG 29739</strain>
    </source>
</reference>
<gene>
    <name evidence="2" type="ORF">LMG29739_04013</name>
</gene>
<keyword evidence="3" id="KW-1185">Reference proteome</keyword>